<comment type="caution">
    <text evidence="1">The sequence shown here is derived from an EMBL/GenBank/DDBJ whole genome shotgun (WGS) entry which is preliminary data.</text>
</comment>
<sequence length="320" mass="36205">MRTVHNVHERSIAAPAATVGALLDRLAGEDDPLWPAPAWPAMRLDRPLAVGATGGHGPIRYAVEEYEPGRRVRFRFEQLGGGYHELTVIPQGADRCLLRHVLDAATPGWELITWPLAVRWMHDAVLEELLDNAQRAAGDVVTRPARRSPWVRLLHRMLWPRPRAVDPPAAAELLRGAPGRVDFIDAWRVELHPFMPRDPEYWRREFLRPPPVVRGLMALRQVFVGLLGIDRHSPRDGFPVLARNEHELLAGTDAEHLNFRISLLVAEGGMTLTTVTELHNRRGRLYFAVVRRFHPFVVRAMMRRAHRATALRSTPAARVG</sequence>
<evidence type="ECO:0000313" key="2">
    <source>
        <dbReference type="Proteomes" id="UP000530234"/>
    </source>
</evidence>
<dbReference type="InterPro" id="IPR021295">
    <property type="entry name" value="DUF2867"/>
</dbReference>
<protein>
    <submittedName>
        <fullName evidence="1">DUF2867 domain-containing protein</fullName>
    </submittedName>
</protein>
<proteinExistence type="predicted"/>
<dbReference type="SUPFAM" id="SSF55961">
    <property type="entry name" value="Bet v1-like"/>
    <property type="match status" value="1"/>
</dbReference>
<dbReference type="Proteomes" id="UP000530234">
    <property type="component" value="Unassembled WGS sequence"/>
</dbReference>
<gene>
    <name evidence="1" type="ORF">FOE67_01595</name>
</gene>
<evidence type="ECO:0000313" key="1">
    <source>
        <dbReference type="EMBL" id="MBB0228238.1"/>
    </source>
</evidence>
<accession>A0A7W3SZT7</accession>
<organism evidence="1 2">
    <name type="scientific">Streptomyces calidiresistens</name>
    <dbReference type="NCBI Taxonomy" id="1485586"/>
    <lineage>
        <taxon>Bacteria</taxon>
        <taxon>Bacillati</taxon>
        <taxon>Actinomycetota</taxon>
        <taxon>Actinomycetes</taxon>
        <taxon>Kitasatosporales</taxon>
        <taxon>Streptomycetaceae</taxon>
        <taxon>Streptomyces</taxon>
    </lineage>
</organism>
<dbReference type="EMBL" id="VKHS01000014">
    <property type="protein sequence ID" value="MBB0228238.1"/>
    <property type="molecule type" value="Genomic_DNA"/>
</dbReference>
<dbReference type="AlphaFoldDB" id="A0A7W3SZT7"/>
<keyword evidence="2" id="KW-1185">Reference proteome</keyword>
<reference evidence="2" key="1">
    <citation type="submission" date="2019-10" db="EMBL/GenBank/DDBJ databases">
        <title>Streptomyces sp. nov., a novel actinobacterium isolated from alkaline environment.</title>
        <authorList>
            <person name="Golinska P."/>
        </authorList>
    </citation>
    <scope>NUCLEOTIDE SEQUENCE [LARGE SCALE GENOMIC DNA]</scope>
    <source>
        <strain evidence="2">DSM 42108</strain>
    </source>
</reference>
<name>A0A7W3SZT7_9ACTN</name>
<dbReference type="Pfam" id="PF11066">
    <property type="entry name" value="DUF2867"/>
    <property type="match status" value="1"/>
</dbReference>